<sequence length="288" mass="33124">MDVDALLASKLQEEEREQFSIDEQARFLVETIIERKRFFTTQRAEHIKNKPPTRAQLRNKIVTYLKHLGKYTHNQLKIKSLEEIQKLYEREQKWIKDSIPMDSEVVGSSAEKGVGSRKKTLARKRTGEKDSEERRYDIRCTAYILYTVKIDTRQVSTDWASRKFMLPDIVLNKLSLNDPITTHMEYLGHVISAEEVSTETNKIKAMTGYDYEVIYKMGLKNGAADALCRLGNASELICMFVSSITTVLMQRVKDTGGEVTWSNGTTEDASWEDLEKLVKDFPAFDMSS</sequence>
<proteinExistence type="predicted"/>
<reference evidence="2" key="2">
    <citation type="submission" date="2022-01" db="EMBL/GenBank/DDBJ databases">
        <authorList>
            <person name="Yamashiro T."/>
            <person name="Shiraishi A."/>
            <person name="Satake H."/>
            <person name="Nakayama K."/>
        </authorList>
    </citation>
    <scope>NUCLEOTIDE SEQUENCE</scope>
</reference>
<keyword evidence="3" id="KW-1185">Reference proteome</keyword>
<reference evidence="2" key="1">
    <citation type="journal article" date="2022" name="Int. J. Mol. Sci.">
        <title>Draft Genome of Tanacetum Coccineum: Genomic Comparison of Closely Related Tanacetum-Family Plants.</title>
        <authorList>
            <person name="Yamashiro T."/>
            <person name="Shiraishi A."/>
            <person name="Nakayama K."/>
            <person name="Satake H."/>
        </authorList>
    </citation>
    <scope>NUCLEOTIDE SEQUENCE</scope>
</reference>
<gene>
    <name evidence="2" type="ORF">Tco_1056476</name>
</gene>
<evidence type="ECO:0000256" key="1">
    <source>
        <dbReference type="SAM" id="MobiDB-lite"/>
    </source>
</evidence>
<evidence type="ECO:0000313" key="3">
    <source>
        <dbReference type="Proteomes" id="UP001151760"/>
    </source>
</evidence>
<name>A0ABQ5H2U2_9ASTR</name>
<organism evidence="2 3">
    <name type="scientific">Tanacetum coccineum</name>
    <dbReference type="NCBI Taxonomy" id="301880"/>
    <lineage>
        <taxon>Eukaryota</taxon>
        <taxon>Viridiplantae</taxon>
        <taxon>Streptophyta</taxon>
        <taxon>Embryophyta</taxon>
        <taxon>Tracheophyta</taxon>
        <taxon>Spermatophyta</taxon>
        <taxon>Magnoliopsida</taxon>
        <taxon>eudicotyledons</taxon>
        <taxon>Gunneridae</taxon>
        <taxon>Pentapetalae</taxon>
        <taxon>asterids</taxon>
        <taxon>campanulids</taxon>
        <taxon>Asterales</taxon>
        <taxon>Asteraceae</taxon>
        <taxon>Asteroideae</taxon>
        <taxon>Anthemideae</taxon>
        <taxon>Anthemidinae</taxon>
        <taxon>Tanacetum</taxon>
    </lineage>
</organism>
<dbReference type="EMBL" id="BQNB010019140">
    <property type="protein sequence ID" value="GJT82134.1"/>
    <property type="molecule type" value="Genomic_DNA"/>
</dbReference>
<evidence type="ECO:0000313" key="2">
    <source>
        <dbReference type="EMBL" id="GJT82134.1"/>
    </source>
</evidence>
<feature type="compositionally biased region" description="Basic residues" evidence="1">
    <location>
        <begin position="115"/>
        <end position="124"/>
    </location>
</feature>
<protein>
    <submittedName>
        <fullName evidence="2">Uncharacterized protein</fullName>
    </submittedName>
</protein>
<comment type="caution">
    <text evidence="2">The sequence shown here is derived from an EMBL/GenBank/DDBJ whole genome shotgun (WGS) entry which is preliminary data.</text>
</comment>
<dbReference type="Proteomes" id="UP001151760">
    <property type="component" value="Unassembled WGS sequence"/>
</dbReference>
<feature type="region of interest" description="Disordered" evidence="1">
    <location>
        <begin position="106"/>
        <end position="128"/>
    </location>
</feature>
<accession>A0ABQ5H2U2</accession>